<dbReference type="SUPFAM" id="SSF57850">
    <property type="entry name" value="RING/U-box"/>
    <property type="match status" value="1"/>
</dbReference>
<dbReference type="InterPro" id="IPR017907">
    <property type="entry name" value="Znf_RING_CS"/>
</dbReference>
<evidence type="ECO:0000256" key="1">
    <source>
        <dbReference type="ARBA" id="ARBA00022723"/>
    </source>
</evidence>
<sequence>MSKPNGFDVVDELLEELVCACTTTHSVETVQEEEHDSSDVHCDKIGGCDEIDDEIDGCAICLEQIPFEDMAIIKGCEHSYCACCILKWVTFHRDAPRCPQCKAHFNYLYTYRCLDGTFCEHFIEESVTLLLRARWFQGKLPSMEDPCEDSEDEDEDYDSYYLSPQHRVVLGNRRFGANGVISNGRQHAAPRRQTPTSSKPAAAAAAAEGASSHSKGKGKERAERAERGEAKAVNAKKAARDAKKEAKASKEAARAAQRKAARTRPVPPAPPAEPAAPPSLQA</sequence>
<dbReference type="PROSITE" id="PS50089">
    <property type="entry name" value="ZF_RING_2"/>
    <property type="match status" value="1"/>
</dbReference>
<dbReference type="EMBL" id="HBFA01001384">
    <property type="protein sequence ID" value="CAD8648642.1"/>
    <property type="molecule type" value="Transcribed_RNA"/>
</dbReference>
<feature type="compositionally biased region" description="Pro residues" evidence="5">
    <location>
        <begin position="265"/>
        <end position="282"/>
    </location>
</feature>
<dbReference type="PANTHER" id="PTHR47361">
    <property type="entry name" value="RING/U-BOX SUPERFAMILY PROTEIN"/>
    <property type="match status" value="1"/>
</dbReference>
<evidence type="ECO:0000256" key="4">
    <source>
        <dbReference type="PROSITE-ProRule" id="PRU00175"/>
    </source>
</evidence>
<organism evidence="7">
    <name type="scientific">Pyramimonas obovata</name>
    <dbReference type="NCBI Taxonomy" id="1411642"/>
    <lineage>
        <taxon>Eukaryota</taxon>
        <taxon>Viridiplantae</taxon>
        <taxon>Chlorophyta</taxon>
        <taxon>Pyramimonadophyceae</taxon>
        <taxon>Pyramimonadales</taxon>
        <taxon>Pyramimonadaceae</taxon>
        <taxon>Pyramimonas</taxon>
        <taxon>Pyramimonas incertae sedis</taxon>
    </lineage>
</organism>
<evidence type="ECO:0000313" key="7">
    <source>
        <dbReference type="EMBL" id="CAD8648642.1"/>
    </source>
</evidence>
<dbReference type="InterPro" id="IPR013083">
    <property type="entry name" value="Znf_RING/FYVE/PHD"/>
</dbReference>
<evidence type="ECO:0000256" key="5">
    <source>
        <dbReference type="SAM" id="MobiDB-lite"/>
    </source>
</evidence>
<dbReference type="Pfam" id="PF13639">
    <property type="entry name" value="zf-RING_2"/>
    <property type="match status" value="1"/>
</dbReference>
<accession>A0A7S0MTM1</accession>
<gene>
    <name evidence="7" type="ORF">POBO1169_LOCUS666</name>
</gene>
<feature type="compositionally biased region" description="Low complexity" evidence="5">
    <location>
        <begin position="197"/>
        <end position="213"/>
    </location>
</feature>
<dbReference type="InterPro" id="IPR001841">
    <property type="entry name" value="Znf_RING"/>
</dbReference>
<feature type="domain" description="RING-type" evidence="6">
    <location>
        <begin position="58"/>
        <end position="102"/>
    </location>
</feature>
<keyword evidence="3" id="KW-0862">Zinc</keyword>
<keyword evidence="2 4" id="KW-0863">Zinc-finger</keyword>
<dbReference type="PANTHER" id="PTHR47361:SF4">
    <property type="entry name" value="RING_U-BOX SUPERFAMILY PROTEIN"/>
    <property type="match status" value="1"/>
</dbReference>
<keyword evidence="1" id="KW-0479">Metal-binding</keyword>
<feature type="compositionally biased region" description="Basic and acidic residues" evidence="5">
    <location>
        <begin position="238"/>
        <end position="253"/>
    </location>
</feature>
<reference evidence="7" key="1">
    <citation type="submission" date="2021-01" db="EMBL/GenBank/DDBJ databases">
        <authorList>
            <person name="Corre E."/>
            <person name="Pelletier E."/>
            <person name="Niang G."/>
            <person name="Scheremetjew M."/>
            <person name="Finn R."/>
            <person name="Kale V."/>
            <person name="Holt S."/>
            <person name="Cochrane G."/>
            <person name="Meng A."/>
            <person name="Brown T."/>
            <person name="Cohen L."/>
        </authorList>
    </citation>
    <scope>NUCLEOTIDE SEQUENCE</scope>
    <source>
        <strain evidence="7">CCMP722</strain>
    </source>
</reference>
<protein>
    <recommendedName>
        <fullName evidence="6">RING-type domain-containing protein</fullName>
    </recommendedName>
</protein>
<feature type="region of interest" description="Disordered" evidence="5">
    <location>
        <begin position="180"/>
        <end position="282"/>
    </location>
</feature>
<proteinExistence type="predicted"/>
<dbReference type="PROSITE" id="PS00518">
    <property type="entry name" value="ZF_RING_1"/>
    <property type="match status" value="1"/>
</dbReference>
<dbReference type="Gene3D" id="3.30.40.10">
    <property type="entry name" value="Zinc/RING finger domain, C3HC4 (zinc finger)"/>
    <property type="match status" value="1"/>
</dbReference>
<evidence type="ECO:0000256" key="3">
    <source>
        <dbReference type="ARBA" id="ARBA00022833"/>
    </source>
</evidence>
<feature type="compositionally biased region" description="Basic and acidic residues" evidence="5">
    <location>
        <begin position="217"/>
        <end position="230"/>
    </location>
</feature>
<evidence type="ECO:0000259" key="6">
    <source>
        <dbReference type="PROSITE" id="PS50089"/>
    </source>
</evidence>
<dbReference type="GO" id="GO:0008270">
    <property type="term" value="F:zinc ion binding"/>
    <property type="evidence" value="ECO:0007669"/>
    <property type="project" value="UniProtKB-KW"/>
</dbReference>
<evidence type="ECO:0000256" key="2">
    <source>
        <dbReference type="ARBA" id="ARBA00022771"/>
    </source>
</evidence>
<dbReference type="SMART" id="SM00184">
    <property type="entry name" value="RING"/>
    <property type="match status" value="1"/>
</dbReference>
<dbReference type="AlphaFoldDB" id="A0A7S0MTM1"/>
<name>A0A7S0MTM1_9CHLO</name>